<evidence type="ECO:0000256" key="7">
    <source>
        <dbReference type="ARBA" id="ARBA00023065"/>
    </source>
</evidence>
<dbReference type="GO" id="GO:0016020">
    <property type="term" value="C:membrane"/>
    <property type="evidence" value="ECO:0007669"/>
    <property type="project" value="UniProtKB-SubCell"/>
</dbReference>
<feature type="transmembrane region" description="Helical" evidence="11">
    <location>
        <begin position="410"/>
        <end position="428"/>
    </location>
</feature>
<keyword evidence="3" id="KW-0050">Antiport</keyword>
<evidence type="ECO:0000256" key="11">
    <source>
        <dbReference type="SAM" id="Phobius"/>
    </source>
</evidence>
<dbReference type="NCBIfam" id="NF038006">
    <property type="entry name" value="NhaD_1"/>
    <property type="match status" value="1"/>
</dbReference>
<keyword evidence="5 11" id="KW-1133">Transmembrane helix</keyword>
<dbReference type="EMBL" id="ABCK01000001">
    <property type="protein sequence ID" value="EDM29522.1"/>
    <property type="molecule type" value="Genomic_DNA"/>
</dbReference>
<feature type="transmembrane region" description="Helical" evidence="11">
    <location>
        <begin position="49"/>
        <end position="68"/>
    </location>
</feature>
<dbReference type="Proteomes" id="UP000004947">
    <property type="component" value="Unassembled WGS sequence"/>
</dbReference>
<keyword evidence="2" id="KW-0813">Transport</keyword>
<dbReference type="PANTHER" id="PTHR43269:SF2">
    <property type="entry name" value="SODIUM_PROTON ANTIPORTER 1-RELATED"/>
    <property type="match status" value="1"/>
</dbReference>
<feature type="transmembrane region" description="Helical" evidence="11">
    <location>
        <begin position="221"/>
        <end position="242"/>
    </location>
</feature>
<evidence type="ECO:0000259" key="12">
    <source>
        <dbReference type="Pfam" id="PF03600"/>
    </source>
</evidence>
<accession>A6DFE2</accession>
<evidence type="ECO:0000256" key="6">
    <source>
        <dbReference type="ARBA" id="ARBA00023053"/>
    </source>
</evidence>
<feature type="transmembrane region" description="Helical" evidence="11">
    <location>
        <begin position="262"/>
        <end position="283"/>
    </location>
</feature>
<evidence type="ECO:0000256" key="1">
    <source>
        <dbReference type="ARBA" id="ARBA00004141"/>
    </source>
</evidence>
<dbReference type="GO" id="GO:0015297">
    <property type="term" value="F:antiporter activity"/>
    <property type="evidence" value="ECO:0007669"/>
    <property type="project" value="UniProtKB-KW"/>
</dbReference>
<feature type="domain" description="Citrate transporter-like" evidence="12">
    <location>
        <begin position="95"/>
        <end position="447"/>
    </location>
</feature>
<feature type="transmembrane region" description="Helical" evidence="11">
    <location>
        <begin position="440"/>
        <end position="467"/>
    </location>
</feature>
<keyword evidence="7" id="KW-0406">Ion transport</keyword>
<name>A6DFE2_9BACT</name>
<comment type="subcellular location">
    <subcellularLocation>
        <location evidence="1">Membrane</location>
        <topology evidence="1">Multi-pass membrane protein</topology>
    </subcellularLocation>
</comment>
<organism evidence="13 14">
    <name type="scientific">Lentisphaera araneosa HTCC2155</name>
    <dbReference type="NCBI Taxonomy" id="313628"/>
    <lineage>
        <taxon>Bacteria</taxon>
        <taxon>Pseudomonadati</taxon>
        <taxon>Lentisphaerota</taxon>
        <taxon>Lentisphaeria</taxon>
        <taxon>Lentisphaerales</taxon>
        <taxon>Lentisphaeraceae</taxon>
        <taxon>Lentisphaera</taxon>
    </lineage>
</organism>
<evidence type="ECO:0000256" key="2">
    <source>
        <dbReference type="ARBA" id="ARBA00022448"/>
    </source>
</evidence>
<dbReference type="GO" id="GO:0006814">
    <property type="term" value="P:sodium ion transport"/>
    <property type="evidence" value="ECO:0007669"/>
    <property type="project" value="UniProtKB-KW"/>
</dbReference>
<evidence type="ECO:0000256" key="9">
    <source>
        <dbReference type="ARBA" id="ARBA00023201"/>
    </source>
</evidence>
<gene>
    <name evidence="13" type="ORF">LNTAR_17268</name>
</gene>
<evidence type="ECO:0000256" key="8">
    <source>
        <dbReference type="ARBA" id="ARBA00023136"/>
    </source>
</evidence>
<keyword evidence="4 11" id="KW-0812">Transmembrane</keyword>
<feature type="transmembrane region" description="Helical" evidence="11">
    <location>
        <begin position="479"/>
        <end position="497"/>
    </location>
</feature>
<dbReference type="InterPro" id="IPR004680">
    <property type="entry name" value="Cit_transptr-like_dom"/>
</dbReference>
<evidence type="ECO:0000313" key="13">
    <source>
        <dbReference type="EMBL" id="EDM29522.1"/>
    </source>
</evidence>
<keyword evidence="8 11" id="KW-0472">Membrane</keyword>
<dbReference type="STRING" id="313628.LNTAR_17268"/>
<dbReference type="AlphaFoldDB" id="A6DFE2"/>
<feature type="transmembrane region" description="Helical" evidence="11">
    <location>
        <begin position="20"/>
        <end position="37"/>
    </location>
</feature>
<feature type="transmembrane region" description="Helical" evidence="11">
    <location>
        <begin position="139"/>
        <end position="160"/>
    </location>
</feature>
<feature type="transmembrane region" description="Helical" evidence="11">
    <location>
        <begin position="372"/>
        <end position="390"/>
    </location>
</feature>
<proteinExistence type="inferred from homology"/>
<dbReference type="RefSeq" id="WP_007276644.1">
    <property type="nucleotide sequence ID" value="NZ_ABCK01000001.1"/>
</dbReference>
<comment type="caution">
    <text evidence="13">The sequence shown here is derived from an EMBL/GenBank/DDBJ whole genome shotgun (WGS) entry which is preliminary data.</text>
</comment>
<evidence type="ECO:0000256" key="5">
    <source>
        <dbReference type="ARBA" id="ARBA00022989"/>
    </source>
</evidence>
<evidence type="ECO:0000256" key="4">
    <source>
        <dbReference type="ARBA" id="ARBA00022692"/>
    </source>
</evidence>
<evidence type="ECO:0000313" key="14">
    <source>
        <dbReference type="Proteomes" id="UP000004947"/>
    </source>
</evidence>
<keyword evidence="9" id="KW-0739">Sodium transport</keyword>
<reference evidence="13 14" key="1">
    <citation type="journal article" date="2010" name="J. Bacteriol.">
        <title>Genome sequence of Lentisphaera araneosa HTCC2155T, the type species of the order Lentisphaerales in the phylum Lentisphaerae.</title>
        <authorList>
            <person name="Thrash J.C."/>
            <person name="Cho J.C."/>
            <person name="Vergin K.L."/>
            <person name="Morris R.M."/>
            <person name="Giovannoni S.J."/>
        </authorList>
    </citation>
    <scope>NUCLEOTIDE SEQUENCE [LARGE SCALE GENOMIC DNA]</scope>
    <source>
        <strain evidence="13 14">HTCC2155</strain>
    </source>
</reference>
<feature type="transmembrane region" description="Helical" evidence="11">
    <location>
        <begin position="295"/>
        <end position="318"/>
    </location>
</feature>
<evidence type="ECO:0000256" key="10">
    <source>
        <dbReference type="ARBA" id="ARBA00025753"/>
    </source>
</evidence>
<dbReference type="Pfam" id="PF03600">
    <property type="entry name" value="CitMHS"/>
    <property type="match status" value="1"/>
</dbReference>
<dbReference type="OrthoDB" id="9772058at2"/>
<sequence>MINSLFLASSSGLNATDHPLGYLAIAVFVLSYACVIFEEMLHMKKSKPVMLAAGLIWIIVGMIIYTQTDDTPVQSASVEQVQLVASSESVDNQANPPEITKEITTEHVEENSHDHVEKEVVKTEREEAFFHYNKEIKHLLIEFAELFFFLFVAMTFILTMEERGVFRVLRAYLVGKGYSFRQLFWITGIISFFLSPIADNLTTALIMGTVVSRMADGNKKFLVPAFVNIVVAANSGGAFSPFGDITTLMVWQAGKVTFFEFFALFFPAVVNFIIPAAILYFFVPKEKPEPLKEEVKVYYGAKTVSLLFLVTVALSVTLHNMFHMPPFLGMMTGMSFLLIYNYTQIVRNREKHNGQPEINVFKYIEKTEFDTLFFFFGVIFCIGGLAYIGYIDKLASVMYAAEDKTMANVIAGLLSAVIDNIPMMFGVLKMDPTMSHYQWLMITLTAGVGGSVLALGSAAGVGLMGVARGEYTFMAHLKYSWVIVIGYAAAVYTHYLINYPG</sequence>
<protein>
    <submittedName>
        <fullName evidence="13">Na+/H+ antiporter</fullName>
    </submittedName>
</protein>
<evidence type="ECO:0000256" key="3">
    <source>
        <dbReference type="ARBA" id="ARBA00022449"/>
    </source>
</evidence>
<keyword evidence="6" id="KW-0915">Sodium</keyword>
<feature type="transmembrane region" description="Helical" evidence="11">
    <location>
        <begin position="324"/>
        <end position="342"/>
    </location>
</feature>
<comment type="similarity">
    <text evidence="10">Belongs to the NhaD Na(+)/H(+) (TC 2.A.62) antiporter family.</text>
</comment>
<dbReference type="PANTHER" id="PTHR43269">
    <property type="entry name" value="SODIUM/PROTON ANTIPORTER 1-RELATED"/>
    <property type="match status" value="1"/>
</dbReference>
<keyword evidence="14" id="KW-1185">Reference proteome</keyword>
<dbReference type="InterPro" id="IPR045016">
    <property type="entry name" value="NhaD-like"/>
</dbReference>
<dbReference type="eggNOG" id="COG1055">
    <property type="taxonomic scope" value="Bacteria"/>
</dbReference>